<evidence type="ECO:0000256" key="2">
    <source>
        <dbReference type="ARBA" id="ARBA00022857"/>
    </source>
</evidence>
<evidence type="ECO:0000313" key="5">
    <source>
        <dbReference type="EMBL" id="TSC65620.1"/>
    </source>
</evidence>
<dbReference type="GO" id="GO:0004030">
    <property type="term" value="F:aldehyde dehydrogenase [NAD(P)+] activity"/>
    <property type="evidence" value="ECO:0007669"/>
    <property type="project" value="InterPro"/>
</dbReference>
<dbReference type="PANTHER" id="PTHR43217">
    <property type="entry name" value="SUCCINATE SEMIALDEHYDE DEHYDROGENASE [NAD(P)+] SAD"/>
    <property type="match status" value="1"/>
</dbReference>
<dbReference type="InterPro" id="IPR047110">
    <property type="entry name" value="GABD/Sad-like"/>
</dbReference>
<dbReference type="InterPro" id="IPR015590">
    <property type="entry name" value="Aldehyde_DH_dom"/>
</dbReference>
<accession>A0A554JBF8</accession>
<keyword evidence="2" id="KW-0521">NADP</keyword>
<name>A0A554JBF8_9BACT</name>
<evidence type="ECO:0000256" key="3">
    <source>
        <dbReference type="ARBA" id="ARBA00023002"/>
    </source>
</evidence>
<dbReference type="Gene3D" id="3.40.309.10">
    <property type="entry name" value="Aldehyde Dehydrogenase, Chain A, domain 2"/>
    <property type="match status" value="1"/>
</dbReference>
<dbReference type="GO" id="GO:0004777">
    <property type="term" value="F:succinate-semialdehyde dehydrogenase (NAD+) activity"/>
    <property type="evidence" value="ECO:0007669"/>
    <property type="project" value="TreeGrafter"/>
</dbReference>
<dbReference type="Pfam" id="PF00171">
    <property type="entry name" value="Aldedh"/>
    <property type="match status" value="1"/>
</dbReference>
<dbReference type="AlphaFoldDB" id="A0A554JBF8"/>
<comment type="similarity">
    <text evidence="1">Belongs to the aldehyde dehydrogenase family.</text>
</comment>
<dbReference type="InterPro" id="IPR016162">
    <property type="entry name" value="Ald_DH_N"/>
</dbReference>
<evidence type="ECO:0000313" key="6">
    <source>
        <dbReference type="Proteomes" id="UP000319613"/>
    </source>
</evidence>
<dbReference type="InterPro" id="IPR044148">
    <property type="entry name" value="ALDH_GabD1-like"/>
</dbReference>
<dbReference type="CDD" id="cd07100">
    <property type="entry name" value="ALDH_SSADH1_GabD1"/>
    <property type="match status" value="1"/>
</dbReference>
<organism evidence="5 6">
    <name type="scientific">Candidatus Doudnabacteria bacterium Gr01-1014_77</name>
    <dbReference type="NCBI Taxonomy" id="2017133"/>
    <lineage>
        <taxon>Bacteria</taxon>
        <taxon>Candidatus Doudnaibacteriota</taxon>
    </lineage>
</organism>
<dbReference type="Proteomes" id="UP000319613">
    <property type="component" value="Unassembled WGS sequence"/>
</dbReference>
<evidence type="ECO:0000259" key="4">
    <source>
        <dbReference type="Pfam" id="PF00171"/>
    </source>
</evidence>
<feature type="domain" description="Aldehyde dehydrogenase" evidence="4">
    <location>
        <begin position="3"/>
        <end position="458"/>
    </location>
</feature>
<dbReference type="PANTHER" id="PTHR43217:SF1">
    <property type="entry name" value="SUCCINATE SEMIALDEHYDE DEHYDROGENASE [NAD(P)+] SAD"/>
    <property type="match status" value="1"/>
</dbReference>
<keyword evidence="3" id="KW-0560">Oxidoreductase</keyword>
<reference evidence="5 6" key="1">
    <citation type="submission" date="2017-07" db="EMBL/GenBank/DDBJ databases">
        <title>Mechanisms for carbon and nitrogen cycling indicate functional differentiation within the Candidate Phyla Radiation.</title>
        <authorList>
            <person name="Danczak R.E."/>
            <person name="Johnston M.D."/>
            <person name="Kenah C."/>
            <person name="Slattery M."/>
            <person name="Wrighton K.C."/>
            <person name="Wilkins M.J."/>
        </authorList>
    </citation>
    <scope>NUCLEOTIDE SEQUENCE [LARGE SCALE GENOMIC DNA]</scope>
    <source>
        <strain evidence="5">Gr01-1014_77</strain>
    </source>
</reference>
<proteinExistence type="inferred from homology"/>
<dbReference type="Gene3D" id="3.40.605.10">
    <property type="entry name" value="Aldehyde Dehydrogenase, Chain A, domain 1"/>
    <property type="match status" value="1"/>
</dbReference>
<dbReference type="EMBL" id="VMFF01000036">
    <property type="protein sequence ID" value="TSC65620.1"/>
    <property type="molecule type" value="Genomic_DNA"/>
</dbReference>
<sequence length="461" mass="50160">MAIQTLNPATGEVVKEFKEITDQELEQKLALAENAFKVWRKTTFKERADLMMKLGTYLVENKEKLGSLQTLEMGKTISSSETSAAKCGLVCEYYAENAEKMLSDEAVVTDDSEAYVAFDPLGIVLAVMPWNFPLWQVYRFAAPALMAGNVALLKHASNVPQCALAIEESFKAVGFPDGVFQTLLVSSERTERIIRDNRVKAVTLTGSEKAGASVASIAASEIKKAVLELGGSDPFVVFADADLESTVKQAVSARLQNNTGQSCISAKRFIVAESIVEKFTKGVVEEISKLKVGDPSDRSVDVGPLATEQILKEIEKQVQESVALGAKLEVGGKRIGDVGYFYAPTVLTNVKKGMPVYDQETFGPVLAIISFDDSKEDRGFEEAVSISNDTEFGLGASVWTKDMVLAKKATREIDAGSVFVNTPVKSDPRLPFGGIKRSGYGRELSSYGIREFVNIKSVRIK</sequence>
<comment type="caution">
    <text evidence="5">The sequence shown here is derived from an EMBL/GenBank/DDBJ whole genome shotgun (WGS) entry which is preliminary data.</text>
</comment>
<protein>
    <submittedName>
        <fullName evidence="5">Succinate-semialdehyde dehydrogenase (NADP+)</fullName>
    </submittedName>
</protein>
<dbReference type="InterPro" id="IPR016161">
    <property type="entry name" value="Ald_DH/histidinol_DH"/>
</dbReference>
<dbReference type="SUPFAM" id="SSF53720">
    <property type="entry name" value="ALDH-like"/>
    <property type="match status" value="1"/>
</dbReference>
<dbReference type="InterPro" id="IPR016163">
    <property type="entry name" value="Ald_DH_C"/>
</dbReference>
<evidence type="ECO:0000256" key="1">
    <source>
        <dbReference type="ARBA" id="ARBA00009986"/>
    </source>
</evidence>
<gene>
    <name evidence="5" type="ORF">G01um101477_395</name>
</gene>
<dbReference type="FunFam" id="3.40.605.10:FF:000012">
    <property type="entry name" value="NAD-dependent succinate-semialdehyde dehydrogenase"/>
    <property type="match status" value="1"/>
</dbReference>
<dbReference type="FunFam" id="3.40.309.10:FF:000009">
    <property type="entry name" value="Aldehyde dehydrogenase A"/>
    <property type="match status" value="1"/>
</dbReference>